<dbReference type="Gene3D" id="1.10.260.40">
    <property type="entry name" value="lambda repressor-like DNA-binding domains"/>
    <property type="match status" value="1"/>
</dbReference>
<organism evidence="2 3">
    <name type="scientific">Actinokineospora terrae</name>
    <dbReference type="NCBI Taxonomy" id="155974"/>
    <lineage>
        <taxon>Bacteria</taxon>
        <taxon>Bacillati</taxon>
        <taxon>Actinomycetota</taxon>
        <taxon>Actinomycetes</taxon>
        <taxon>Pseudonocardiales</taxon>
        <taxon>Pseudonocardiaceae</taxon>
        <taxon>Actinokineospora</taxon>
    </lineage>
</organism>
<keyword evidence="3" id="KW-1185">Reference proteome</keyword>
<dbReference type="SMART" id="SM00530">
    <property type="entry name" value="HTH_XRE"/>
    <property type="match status" value="1"/>
</dbReference>
<gene>
    <name evidence="2" type="ORF">SAMN04487818_11177</name>
</gene>
<name>A0A1H9WQG3_9PSEU</name>
<dbReference type="Proteomes" id="UP000199051">
    <property type="component" value="Unassembled WGS sequence"/>
</dbReference>
<dbReference type="SUPFAM" id="SSF81901">
    <property type="entry name" value="HCP-like"/>
    <property type="match status" value="1"/>
</dbReference>
<accession>A0A1H9WQG3</accession>
<dbReference type="InterPro" id="IPR001387">
    <property type="entry name" value="Cro/C1-type_HTH"/>
</dbReference>
<feature type="domain" description="HTH cro/C1-type" evidence="1">
    <location>
        <begin position="8"/>
        <end position="62"/>
    </location>
</feature>
<evidence type="ECO:0000259" key="1">
    <source>
        <dbReference type="PROSITE" id="PS50943"/>
    </source>
</evidence>
<dbReference type="PROSITE" id="PS50943">
    <property type="entry name" value="HTH_CROC1"/>
    <property type="match status" value="1"/>
</dbReference>
<reference evidence="3" key="1">
    <citation type="submission" date="2016-10" db="EMBL/GenBank/DDBJ databases">
        <authorList>
            <person name="Varghese N."/>
            <person name="Submissions S."/>
        </authorList>
    </citation>
    <scope>NUCLEOTIDE SEQUENCE [LARGE SCALE GENOMIC DNA]</scope>
    <source>
        <strain evidence="3">DSM 44260</strain>
    </source>
</reference>
<dbReference type="GO" id="GO:0003677">
    <property type="term" value="F:DNA binding"/>
    <property type="evidence" value="ECO:0007669"/>
    <property type="project" value="UniProtKB-KW"/>
</dbReference>
<dbReference type="CDD" id="cd00093">
    <property type="entry name" value="HTH_XRE"/>
    <property type="match status" value="1"/>
</dbReference>
<evidence type="ECO:0000313" key="2">
    <source>
        <dbReference type="EMBL" id="SES36064.1"/>
    </source>
</evidence>
<dbReference type="SUPFAM" id="SSF47413">
    <property type="entry name" value="lambda repressor-like DNA-binding domains"/>
    <property type="match status" value="1"/>
</dbReference>
<dbReference type="STRING" id="155974.SAMN04487818_11177"/>
<dbReference type="InterPro" id="IPR011990">
    <property type="entry name" value="TPR-like_helical_dom_sf"/>
</dbReference>
<dbReference type="AlphaFoldDB" id="A0A1H9WQG3"/>
<dbReference type="Pfam" id="PF13560">
    <property type="entry name" value="HTH_31"/>
    <property type="match status" value="1"/>
</dbReference>
<dbReference type="InterPro" id="IPR010982">
    <property type="entry name" value="Lambda_DNA-bd_dom_sf"/>
</dbReference>
<dbReference type="EMBL" id="FOGI01000011">
    <property type="protein sequence ID" value="SES36064.1"/>
    <property type="molecule type" value="Genomic_DNA"/>
</dbReference>
<proteinExistence type="predicted"/>
<sequence>MTLRRNSLARRRAAMGYTQETFATRLKLDRSTVARWERGVQSPQPWNQADVAEALGITPEVLDQYLTETAASAAPGQDHVSLAPRRSSGVDLVAVAHLRQEVQALGARYDRTPSIPLLADAGPTFGQIALLAREAPYGRVRRELKAVESEAATLMGQLVWDASQRRDQDSARTYFDQAASAAREVGDIIAEGQAILRASYLALYGDRDPRAGLALTRHVAEMTSASSSALTGLALLHNAEAHAMLGDVRGCEIALADAEVHFDKITENDPAYHLFSDSQFARLAGSCYLFLGHHRRAQNILEKAARATGRLSKSRAIILGNLSLAQARQGEPNAAAAVLHEAIDIIEATRGGGGMNIAFDAARELRRWRAESFVQDLHDRLLALMTAA</sequence>
<keyword evidence="2" id="KW-0238">DNA-binding</keyword>
<dbReference type="Gene3D" id="1.25.40.10">
    <property type="entry name" value="Tetratricopeptide repeat domain"/>
    <property type="match status" value="1"/>
</dbReference>
<protein>
    <submittedName>
        <fullName evidence="2">DNA-binding transcriptional regulator, XRE-family HTH domain</fullName>
    </submittedName>
</protein>
<evidence type="ECO:0000313" key="3">
    <source>
        <dbReference type="Proteomes" id="UP000199051"/>
    </source>
</evidence>